<protein>
    <submittedName>
        <fullName evidence="1">Uncharacterized protein</fullName>
    </submittedName>
</protein>
<sequence>MDRGFYADDGFVQLQDQLRYFTGDPLPVFGIVSHPFGSKVSQYQKVIAMGVAFKAEWPRWVLGPIGYTIIALTSTGYDE</sequence>
<name>A0A0G4KQZ2_VERLO</name>
<evidence type="ECO:0000313" key="1">
    <source>
        <dbReference type="EMBL" id="CRK12152.1"/>
    </source>
</evidence>
<evidence type="ECO:0000313" key="2">
    <source>
        <dbReference type="Proteomes" id="UP000044602"/>
    </source>
</evidence>
<proteinExistence type="predicted"/>
<dbReference type="AlphaFoldDB" id="A0A0G4KQZ2"/>
<organism evidence="1 2">
    <name type="scientific">Verticillium longisporum</name>
    <name type="common">Verticillium dahliae var. longisporum</name>
    <dbReference type="NCBI Taxonomy" id="100787"/>
    <lineage>
        <taxon>Eukaryota</taxon>
        <taxon>Fungi</taxon>
        <taxon>Dikarya</taxon>
        <taxon>Ascomycota</taxon>
        <taxon>Pezizomycotina</taxon>
        <taxon>Sordariomycetes</taxon>
        <taxon>Hypocreomycetidae</taxon>
        <taxon>Glomerellales</taxon>
        <taxon>Plectosphaerellaceae</taxon>
        <taxon>Verticillium</taxon>
    </lineage>
</organism>
<dbReference type="Proteomes" id="UP000044602">
    <property type="component" value="Unassembled WGS sequence"/>
</dbReference>
<dbReference type="EMBL" id="CVQH01003447">
    <property type="protein sequence ID" value="CRK12152.1"/>
    <property type="molecule type" value="Genomic_DNA"/>
</dbReference>
<accession>A0A0G4KQZ2</accession>
<reference evidence="1 2" key="1">
    <citation type="submission" date="2015-05" db="EMBL/GenBank/DDBJ databases">
        <authorList>
            <person name="Wang D.B."/>
            <person name="Wang M."/>
        </authorList>
    </citation>
    <scope>NUCLEOTIDE SEQUENCE [LARGE SCALE GENOMIC DNA]</scope>
    <source>
        <strain evidence="1">VL1</strain>
    </source>
</reference>
<gene>
    <name evidence="1" type="ORF">BN1708_010349</name>
</gene>
<keyword evidence="2" id="KW-1185">Reference proteome</keyword>